<sequence>NGTGEIQGEGSQILTRGWVEAQVTALALGVASDL</sequence>
<feature type="non-terminal residue" evidence="1">
    <location>
        <position position="1"/>
    </location>
</feature>
<accession>A0A392UXN2</accession>
<dbReference type="AlphaFoldDB" id="A0A392UXN2"/>
<name>A0A392UXN2_9FABA</name>
<evidence type="ECO:0000313" key="2">
    <source>
        <dbReference type="Proteomes" id="UP000265520"/>
    </source>
</evidence>
<comment type="caution">
    <text evidence="1">The sequence shown here is derived from an EMBL/GenBank/DDBJ whole genome shotgun (WGS) entry which is preliminary data.</text>
</comment>
<keyword evidence="2" id="KW-1185">Reference proteome</keyword>
<proteinExistence type="predicted"/>
<organism evidence="1 2">
    <name type="scientific">Trifolium medium</name>
    <dbReference type="NCBI Taxonomy" id="97028"/>
    <lineage>
        <taxon>Eukaryota</taxon>
        <taxon>Viridiplantae</taxon>
        <taxon>Streptophyta</taxon>
        <taxon>Embryophyta</taxon>
        <taxon>Tracheophyta</taxon>
        <taxon>Spermatophyta</taxon>
        <taxon>Magnoliopsida</taxon>
        <taxon>eudicotyledons</taxon>
        <taxon>Gunneridae</taxon>
        <taxon>Pentapetalae</taxon>
        <taxon>rosids</taxon>
        <taxon>fabids</taxon>
        <taxon>Fabales</taxon>
        <taxon>Fabaceae</taxon>
        <taxon>Papilionoideae</taxon>
        <taxon>50 kb inversion clade</taxon>
        <taxon>NPAAA clade</taxon>
        <taxon>Hologalegina</taxon>
        <taxon>IRL clade</taxon>
        <taxon>Trifolieae</taxon>
        <taxon>Trifolium</taxon>
    </lineage>
</organism>
<reference evidence="1 2" key="1">
    <citation type="journal article" date="2018" name="Front. Plant Sci.">
        <title>Red Clover (Trifolium pratense) and Zigzag Clover (T. medium) - A Picture of Genomic Similarities and Differences.</title>
        <authorList>
            <person name="Dluhosova J."/>
            <person name="Istvanek J."/>
            <person name="Nedelnik J."/>
            <person name="Repkova J."/>
        </authorList>
    </citation>
    <scope>NUCLEOTIDE SEQUENCE [LARGE SCALE GENOMIC DNA]</scope>
    <source>
        <strain evidence="2">cv. 10/8</strain>
        <tissue evidence="1">Leaf</tissue>
    </source>
</reference>
<protein>
    <submittedName>
        <fullName evidence="1">Uncharacterized protein</fullName>
    </submittedName>
</protein>
<dbReference type="EMBL" id="LXQA010984834">
    <property type="protein sequence ID" value="MCI79953.1"/>
    <property type="molecule type" value="Genomic_DNA"/>
</dbReference>
<evidence type="ECO:0000313" key="1">
    <source>
        <dbReference type="EMBL" id="MCI79953.1"/>
    </source>
</evidence>
<dbReference type="Proteomes" id="UP000265520">
    <property type="component" value="Unassembled WGS sequence"/>
</dbReference>